<evidence type="ECO:0000313" key="1">
    <source>
        <dbReference type="EMBL" id="MVM33648.1"/>
    </source>
</evidence>
<dbReference type="Gene3D" id="3.30.565.10">
    <property type="entry name" value="Histidine kinase-like ATPase, C-terminal domain"/>
    <property type="match status" value="1"/>
</dbReference>
<accession>A0A7K1SIU1</accession>
<dbReference type="EMBL" id="WPIN01000012">
    <property type="protein sequence ID" value="MVM33648.1"/>
    <property type="molecule type" value="Genomic_DNA"/>
</dbReference>
<gene>
    <name evidence="1" type="ORF">GO755_26655</name>
</gene>
<dbReference type="InterPro" id="IPR036890">
    <property type="entry name" value="HATPase_C_sf"/>
</dbReference>
<dbReference type="AlphaFoldDB" id="A0A7K1SIU1"/>
<sequence length="315" mass="36504">MIIKFPKNFYNQSAVLSVLEQTKFLFGNEWKFKPGMRFDCREVHKISIYGVLILYKIIDYGYRNQCFFKASFLGNMRFFESVWKLYGFSQLMSSYFEDNHTDRSYSFMEFKTEHNIIIAPQPLLRMEHEHVNNILQRVFAPKLNAFYNDNPKGVDMAFGCISEIIGNFWEHSNDQSSMLVAEGLKDQIEISCVDNGFGIISTMRKSNQFKASVTDEAILLKALNKGITSKPKSNHMGYGLWIIDEIVTRVGGKFFIFTEGVYYSNEYKKKSVKKCGFWRGTILYLLLPMVNPITPSQIIEKELVTDNSTLPINFV</sequence>
<name>A0A7K1SIU1_9BACT</name>
<keyword evidence="1" id="KW-0547">Nucleotide-binding</keyword>
<keyword evidence="1" id="KW-0067">ATP-binding</keyword>
<organism evidence="1 2">
    <name type="scientific">Spirosoma arboris</name>
    <dbReference type="NCBI Taxonomy" id="2682092"/>
    <lineage>
        <taxon>Bacteria</taxon>
        <taxon>Pseudomonadati</taxon>
        <taxon>Bacteroidota</taxon>
        <taxon>Cytophagia</taxon>
        <taxon>Cytophagales</taxon>
        <taxon>Cytophagaceae</taxon>
        <taxon>Spirosoma</taxon>
    </lineage>
</organism>
<proteinExistence type="predicted"/>
<keyword evidence="2" id="KW-1185">Reference proteome</keyword>
<protein>
    <submittedName>
        <fullName evidence="1">ATP-binding protein</fullName>
    </submittedName>
</protein>
<evidence type="ECO:0000313" key="2">
    <source>
        <dbReference type="Proteomes" id="UP000436006"/>
    </source>
</evidence>
<dbReference type="GO" id="GO:0005524">
    <property type="term" value="F:ATP binding"/>
    <property type="evidence" value="ECO:0007669"/>
    <property type="project" value="UniProtKB-KW"/>
</dbReference>
<comment type="caution">
    <text evidence="1">The sequence shown here is derived from an EMBL/GenBank/DDBJ whole genome shotgun (WGS) entry which is preliminary data.</text>
</comment>
<dbReference type="SUPFAM" id="SSF55874">
    <property type="entry name" value="ATPase domain of HSP90 chaperone/DNA topoisomerase II/histidine kinase"/>
    <property type="match status" value="1"/>
</dbReference>
<reference evidence="1 2" key="1">
    <citation type="submission" date="2019-12" db="EMBL/GenBank/DDBJ databases">
        <title>Spirosoma sp. HMF4905 genome sequencing and assembly.</title>
        <authorList>
            <person name="Kang H."/>
            <person name="Cha I."/>
            <person name="Kim H."/>
            <person name="Joh K."/>
        </authorList>
    </citation>
    <scope>NUCLEOTIDE SEQUENCE [LARGE SCALE GENOMIC DNA]</scope>
    <source>
        <strain evidence="1 2">HMF4905</strain>
    </source>
</reference>
<dbReference type="RefSeq" id="WP_157588365.1">
    <property type="nucleotide sequence ID" value="NZ_WPIN01000012.1"/>
</dbReference>
<dbReference type="Proteomes" id="UP000436006">
    <property type="component" value="Unassembled WGS sequence"/>
</dbReference>